<protein>
    <submittedName>
        <fullName evidence="1">Uncharacterized protein</fullName>
    </submittedName>
</protein>
<evidence type="ECO:0000313" key="2">
    <source>
        <dbReference type="Proteomes" id="UP000799754"/>
    </source>
</evidence>
<accession>A0ACB6SHI4</accession>
<keyword evidence="2" id="KW-1185">Reference proteome</keyword>
<organism evidence="1 2">
    <name type="scientific">Macroventuria anomochaeta</name>
    <dbReference type="NCBI Taxonomy" id="301207"/>
    <lineage>
        <taxon>Eukaryota</taxon>
        <taxon>Fungi</taxon>
        <taxon>Dikarya</taxon>
        <taxon>Ascomycota</taxon>
        <taxon>Pezizomycotina</taxon>
        <taxon>Dothideomycetes</taxon>
        <taxon>Pleosporomycetidae</taxon>
        <taxon>Pleosporales</taxon>
        <taxon>Pleosporineae</taxon>
        <taxon>Didymellaceae</taxon>
        <taxon>Macroventuria</taxon>
    </lineage>
</organism>
<gene>
    <name evidence="1" type="ORF">BU25DRAFT_83543</name>
</gene>
<evidence type="ECO:0000313" key="1">
    <source>
        <dbReference type="EMBL" id="KAF2632813.1"/>
    </source>
</evidence>
<dbReference type="EMBL" id="MU006702">
    <property type="protein sequence ID" value="KAF2632813.1"/>
    <property type="molecule type" value="Genomic_DNA"/>
</dbReference>
<reference evidence="1" key="1">
    <citation type="journal article" date="2020" name="Stud. Mycol.">
        <title>101 Dothideomycetes genomes: a test case for predicting lifestyles and emergence of pathogens.</title>
        <authorList>
            <person name="Haridas S."/>
            <person name="Albert R."/>
            <person name="Binder M."/>
            <person name="Bloem J."/>
            <person name="Labutti K."/>
            <person name="Salamov A."/>
            <person name="Andreopoulos B."/>
            <person name="Baker S."/>
            <person name="Barry K."/>
            <person name="Bills G."/>
            <person name="Bluhm B."/>
            <person name="Cannon C."/>
            <person name="Castanera R."/>
            <person name="Culley D."/>
            <person name="Daum C."/>
            <person name="Ezra D."/>
            <person name="Gonzalez J."/>
            <person name="Henrissat B."/>
            <person name="Kuo A."/>
            <person name="Liang C."/>
            <person name="Lipzen A."/>
            <person name="Lutzoni F."/>
            <person name="Magnuson J."/>
            <person name="Mondo S."/>
            <person name="Nolan M."/>
            <person name="Ohm R."/>
            <person name="Pangilinan J."/>
            <person name="Park H.-J."/>
            <person name="Ramirez L."/>
            <person name="Alfaro M."/>
            <person name="Sun H."/>
            <person name="Tritt A."/>
            <person name="Yoshinaga Y."/>
            <person name="Zwiers L.-H."/>
            <person name="Turgeon B."/>
            <person name="Goodwin S."/>
            <person name="Spatafora J."/>
            <person name="Crous P."/>
            <person name="Grigoriev I."/>
        </authorList>
    </citation>
    <scope>NUCLEOTIDE SEQUENCE</scope>
    <source>
        <strain evidence="1">CBS 525.71</strain>
    </source>
</reference>
<comment type="caution">
    <text evidence="1">The sequence shown here is derived from an EMBL/GenBank/DDBJ whole genome shotgun (WGS) entry which is preliminary data.</text>
</comment>
<proteinExistence type="predicted"/>
<dbReference type="Proteomes" id="UP000799754">
    <property type="component" value="Unassembled WGS sequence"/>
</dbReference>
<sequence length="95" mass="10065">MFCFRRYPGAPGAPHAPPAEGLKISPLTRPSSMLAAAPCSLLGPAGAAVRAFQFCRTVAVLCEPRALPCQIDDAVKRCCEESLLICYLAQVDATD</sequence>
<name>A0ACB6SHI4_9PLEO</name>